<dbReference type="Proteomes" id="UP000663671">
    <property type="component" value="Chromosome 5"/>
</dbReference>
<dbReference type="VEuPathDB" id="FungiDB:I7I51_04374"/>
<accession>A0A8A1MDG4</accession>
<organism evidence="1 2">
    <name type="scientific">Ajellomyces capsulatus</name>
    <name type="common">Darling's disease fungus</name>
    <name type="synonym">Histoplasma capsulatum</name>
    <dbReference type="NCBI Taxonomy" id="5037"/>
    <lineage>
        <taxon>Eukaryota</taxon>
        <taxon>Fungi</taxon>
        <taxon>Dikarya</taxon>
        <taxon>Ascomycota</taxon>
        <taxon>Pezizomycotina</taxon>
        <taxon>Eurotiomycetes</taxon>
        <taxon>Eurotiomycetidae</taxon>
        <taxon>Onygenales</taxon>
        <taxon>Ajellomycetaceae</taxon>
        <taxon>Histoplasma</taxon>
    </lineage>
</organism>
<protein>
    <submittedName>
        <fullName evidence="1">Uncharacterized protein</fullName>
    </submittedName>
</protein>
<evidence type="ECO:0000313" key="1">
    <source>
        <dbReference type="EMBL" id="QSS62197.1"/>
    </source>
</evidence>
<sequence length="126" mass="14753">MELEQRRLFKIHGEYNCSLLGYLELAIQQNLRRYLNQNLLGHQNHRILLRTPQRTLSLPQRFGIKRLGHPSMRAVEYLPIDAEGVQISDIKDIAKTDEEGKESNVTPSPRTIQTTSRFERLRPYIL</sequence>
<proteinExistence type="predicted"/>
<name>A0A8A1MDG4_AJECA</name>
<dbReference type="AlphaFoldDB" id="A0A8A1MDG4"/>
<evidence type="ECO:0000313" key="2">
    <source>
        <dbReference type="Proteomes" id="UP000663671"/>
    </source>
</evidence>
<gene>
    <name evidence="1" type="ORF">I7I51_04374</name>
</gene>
<reference evidence="1" key="1">
    <citation type="submission" date="2021-01" db="EMBL/GenBank/DDBJ databases">
        <title>Chromosome-level genome assembly of a human fungal pathogen reveals clustering of transcriptionally co-regulated genes.</title>
        <authorList>
            <person name="Voorhies M."/>
            <person name="Cohen S."/>
            <person name="Shea T.P."/>
            <person name="Petrus S."/>
            <person name="Munoz J.F."/>
            <person name="Poplawski S."/>
            <person name="Goldman W.E."/>
            <person name="Michael T."/>
            <person name="Cuomo C.A."/>
            <person name="Sil A."/>
            <person name="Beyhan S."/>
        </authorList>
    </citation>
    <scope>NUCLEOTIDE SEQUENCE</scope>
    <source>
        <strain evidence="1">WU24</strain>
    </source>
</reference>
<dbReference type="EMBL" id="CP069111">
    <property type="protein sequence ID" value="QSS62197.1"/>
    <property type="molecule type" value="Genomic_DNA"/>
</dbReference>